<accession>A0A848D3K3</accession>
<name>A0A848D3K3_ANEAE</name>
<feature type="coiled-coil region" evidence="1">
    <location>
        <begin position="22"/>
        <end position="63"/>
    </location>
</feature>
<gene>
    <name evidence="2" type="ORF">HF838_18750</name>
</gene>
<keyword evidence="1" id="KW-0175">Coiled coil</keyword>
<reference evidence="2 3" key="1">
    <citation type="submission" date="2020-04" db="EMBL/GenBank/DDBJ databases">
        <authorList>
            <person name="Hitch T.C.A."/>
            <person name="Wylensek D."/>
            <person name="Clavel T."/>
        </authorList>
    </citation>
    <scope>NUCLEOTIDE SEQUENCE [LARGE SCALE GENOMIC DNA]</scope>
    <source>
        <strain evidence="2 3">WB01_D5_05</strain>
    </source>
</reference>
<evidence type="ECO:0000313" key="3">
    <source>
        <dbReference type="Proteomes" id="UP000561326"/>
    </source>
</evidence>
<organism evidence="2 3">
    <name type="scientific">Aneurinibacillus aneurinilyticus</name>
    <name type="common">Bacillus aneurinolyticus</name>
    <dbReference type="NCBI Taxonomy" id="1391"/>
    <lineage>
        <taxon>Bacteria</taxon>
        <taxon>Bacillati</taxon>
        <taxon>Bacillota</taxon>
        <taxon>Bacilli</taxon>
        <taxon>Bacillales</taxon>
        <taxon>Paenibacillaceae</taxon>
        <taxon>Aneurinibacillus group</taxon>
        <taxon>Aneurinibacillus</taxon>
    </lineage>
</organism>
<comment type="caution">
    <text evidence="2">The sequence shown here is derived from an EMBL/GenBank/DDBJ whole genome shotgun (WGS) entry which is preliminary data.</text>
</comment>
<dbReference type="EMBL" id="JABAGO010000042">
    <property type="protein sequence ID" value="NMF00271.1"/>
    <property type="molecule type" value="Genomic_DNA"/>
</dbReference>
<proteinExistence type="predicted"/>
<protein>
    <submittedName>
        <fullName evidence="2">Uncharacterized protein</fullName>
    </submittedName>
</protein>
<dbReference type="Proteomes" id="UP000561326">
    <property type="component" value="Unassembled WGS sequence"/>
</dbReference>
<dbReference type="AlphaFoldDB" id="A0A848D3K3"/>
<evidence type="ECO:0000256" key="1">
    <source>
        <dbReference type="SAM" id="Coils"/>
    </source>
</evidence>
<evidence type="ECO:0000313" key="2">
    <source>
        <dbReference type="EMBL" id="NMF00271.1"/>
    </source>
</evidence>
<sequence length="110" mass="12865">MNWNMRMQEVLERTASYDMGLMDDEQNEAYQHRLELNRIELEMKEAKQEAKEYEKLAGAYKAAGEEKGYQAAWSYHKLSLQRYHELSHFLAKKKAAECGDTQTASRLITS</sequence>
<dbReference type="RefSeq" id="WP_168976066.1">
    <property type="nucleotide sequence ID" value="NZ_JABAGO010000042.1"/>
</dbReference>